<dbReference type="GO" id="GO:0005829">
    <property type="term" value="C:cytosol"/>
    <property type="evidence" value="ECO:0007669"/>
    <property type="project" value="TreeGrafter"/>
</dbReference>
<dbReference type="GO" id="GO:0016787">
    <property type="term" value="F:hydrolase activity"/>
    <property type="evidence" value="ECO:0007669"/>
    <property type="project" value="UniProtKB-KW"/>
</dbReference>
<keyword evidence="1" id="KW-0378">Hydrolase</keyword>
<dbReference type="Proteomes" id="UP000045545">
    <property type="component" value="Unassembled WGS sequence"/>
</dbReference>
<dbReference type="InterPro" id="IPR000212">
    <property type="entry name" value="DNA_helicase_UvrD/REP"/>
</dbReference>
<dbReference type="InterPro" id="IPR027417">
    <property type="entry name" value="P-loop_NTPase"/>
</dbReference>
<sequence>MAGTVMESIISCLDGKKNFLLSGGAGSGKTYTLMQTLNHIFKSNSKAHVACITYTNVAADEIKERSPYSKLRVSTIHDFLWDEIKDYQKNLKAAVINLISAEKVSKGSGIAYSGECEINEQTFTYVEYQNYRDLEHGIISHDDLLKIANHMFATYPLLSKILCDKYDYIFIDEYQDTQSVVIEIFLEHIKVAAKDRLCVGFFGDKMQSIYDSGVGNIQSYVATGDVCEIIKEDNYRCAVNVISLLNHLRFDIQQQPAKMTMEGIVANKSGSATFIYSINEFDLQAFKSSKFATGWNFENYKETRVLFLTHRLSAIRLGFGELLAAYSNNDRLIGNEPDRLARHLLKIGSILFCYGRKDFAYVISEMQRKIKNASDKKQISESLSRLYANLNISIEQLIEAFDKERFVRKDDRFNEFLENHAETYDKIKVLPASQVLAYFKYYNDFSPYSTQHGIKGAEFDNVLVIMDNGRWNNYNFKYLFERTPGKESVIQRTERIFYVCCSRAMDNLVVYYPNPSARIIAQAKALFGDENVCSLD</sequence>
<dbReference type="RefSeq" id="WP_046499333.1">
    <property type="nucleotide sequence ID" value="NZ_CGIH01000041.1"/>
</dbReference>
<evidence type="ECO:0000313" key="1">
    <source>
        <dbReference type="EMBL" id="CFX99705.1"/>
    </source>
</evidence>
<dbReference type="AlphaFoldDB" id="A0A0E4C9I5"/>
<keyword evidence="2" id="KW-1185">Reference proteome</keyword>
<dbReference type="SUPFAM" id="SSF52540">
    <property type="entry name" value="P-loop containing nucleoside triphosphate hydrolases"/>
    <property type="match status" value="1"/>
</dbReference>
<dbReference type="STRING" id="690567.2412"/>
<accession>A0A0E4C9I5</accession>
<proteinExistence type="predicted"/>
<dbReference type="GO" id="GO:0005524">
    <property type="term" value="F:ATP binding"/>
    <property type="evidence" value="ECO:0007669"/>
    <property type="project" value="InterPro"/>
</dbReference>
<dbReference type="GO" id="GO:0003677">
    <property type="term" value="F:DNA binding"/>
    <property type="evidence" value="ECO:0007669"/>
    <property type="project" value="InterPro"/>
</dbReference>
<reference evidence="1 2" key="1">
    <citation type="submission" date="2015-03" db="EMBL/GenBank/DDBJ databases">
        <authorList>
            <person name="Murphy D."/>
        </authorList>
    </citation>
    <scope>NUCLEOTIDE SEQUENCE [LARGE SCALE GENOMIC DNA]</scope>
    <source>
        <strain evidence="1 2">OL-4</strain>
    </source>
</reference>
<organism evidence="1 2">
    <name type="scientific">Syntrophomonas zehnderi OL-4</name>
    <dbReference type="NCBI Taxonomy" id="690567"/>
    <lineage>
        <taxon>Bacteria</taxon>
        <taxon>Bacillati</taxon>
        <taxon>Bacillota</taxon>
        <taxon>Clostridia</taxon>
        <taxon>Eubacteriales</taxon>
        <taxon>Syntrophomonadaceae</taxon>
        <taxon>Syntrophomonas</taxon>
    </lineage>
</organism>
<evidence type="ECO:0000313" key="2">
    <source>
        <dbReference type="Proteomes" id="UP000045545"/>
    </source>
</evidence>
<dbReference type="PANTHER" id="PTHR11070">
    <property type="entry name" value="UVRD / RECB / PCRA DNA HELICASE FAMILY MEMBER"/>
    <property type="match status" value="1"/>
</dbReference>
<dbReference type="Gene3D" id="3.40.50.300">
    <property type="entry name" value="P-loop containing nucleotide triphosphate hydrolases"/>
    <property type="match status" value="2"/>
</dbReference>
<name>A0A0E4C9I5_9FIRM</name>
<protein>
    <submittedName>
        <fullName evidence="1">p-loop containing nucleoside triphosphate hydrolase</fullName>
    </submittedName>
</protein>
<dbReference type="GO" id="GO:0043138">
    <property type="term" value="F:3'-5' DNA helicase activity"/>
    <property type="evidence" value="ECO:0007669"/>
    <property type="project" value="TreeGrafter"/>
</dbReference>
<dbReference type="EMBL" id="CGIH01000041">
    <property type="protein sequence ID" value="CFX99705.1"/>
    <property type="molecule type" value="Genomic_DNA"/>
</dbReference>
<gene>
    <name evidence="1" type="ORF">2412</name>
</gene>
<dbReference type="PANTHER" id="PTHR11070:SF3">
    <property type="entry name" value="DNA 3'-5' HELICASE"/>
    <property type="match status" value="1"/>
</dbReference>
<dbReference type="GO" id="GO:0000725">
    <property type="term" value="P:recombinational repair"/>
    <property type="evidence" value="ECO:0007669"/>
    <property type="project" value="TreeGrafter"/>
</dbReference>
<dbReference type="Pfam" id="PF13245">
    <property type="entry name" value="AAA_19"/>
    <property type="match status" value="1"/>
</dbReference>